<evidence type="ECO:0000313" key="5">
    <source>
        <dbReference type="Proteomes" id="UP000019484"/>
    </source>
</evidence>
<feature type="region of interest" description="Disordered" evidence="2">
    <location>
        <begin position="1"/>
        <end position="54"/>
    </location>
</feature>
<dbReference type="PANTHER" id="PTHR46910:SF17">
    <property type="entry name" value="SCFA-RELATED"/>
    <property type="match status" value="1"/>
</dbReference>
<dbReference type="PANTHER" id="PTHR46910">
    <property type="entry name" value="TRANSCRIPTION FACTOR PDR1"/>
    <property type="match status" value="1"/>
</dbReference>
<dbReference type="InterPro" id="IPR007219">
    <property type="entry name" value="XnlR_reg_dom"/>
</dbReference>
<dbReference type="AlphaFoldDB" id="W9XY77"/>
<feature type="domain" description="Xylanolytic transcriptional activator regulatory" evidence="3">
    <location>
        <begin position="194"/>
        <end position="274"/>
    </location>
</feature>
<organism evidence="4 5">
    <name type="scientific">Capronia coronata CBS 617.96</name>
    <dbReference type="NCBI Taxonomy" id="1182541"/>
    <lineage>
        <taxon>Eukaryota</taxon>
        <taxon>Fungi</taxon>
        <taxon>Dikarya</taxon>
        <taxon>Ascomycota</taxon>
        <taxon>Pezizomycotina</taxon>
        <taxon>Eurotiomycetes</taxon>
        <taxon>Chaetothyriomycetidae</taxon>
        <taxon>Chaetothyriales</taxon>
        <taxon>Herpotrichiellaceae</taxon>
        <taxon>Capronia</taxon>
    </lineage>
</organism>
<evidence type="ECO:0000259" key="3">
    <source>
        <dbReference type="SMART" id="SM00906"/>
    </source>
</evidence>
<reference evidence="4 5" key="1">
    <citation type="submission" date="2013-03" db="EMBL/GenBank/DDBJ databases">
        <title>The Genome Sequence of Capronia coronata CBS 617.96.</title>
        <authorList>
            <consortium name="The Broad Institute Genomics Platform"/>
            <person name="Cuomo C."/>
            <person name="de Hoog S."/>
            <person name="Gorbushina A."/>
            <person name="Walker B."/>
            <person name="Young S.K."/>
            <person name="Zeng Q."/>
            <person name="Gargeya S."/>
            <person name="Fitzgerald M."/>
            <person name="Haas B."/>
            <person name="Abouelleil A."/>
            <person name="Allen A.W."/>
            <person name="Alvarado L."/>
            <person name="Arachchi H.M."/>
            <person name="Berlin A.M."/>
            <person name="Chapman S.B."/>
            <person name="Gainer-Dewar J."/>
            <person name="Goldberg J."/>
            <person name="Griggs A."/>
            <person name="Gujja S."/>
            <person name="Hansen M."/>
            <person name="Howarth C."/>
            <person name="Imamovic A."/>
            <person name="Ireland A."/>
            <person name="Larimer J."/>
            <person name="McCowan C."/>
            <person name="Murphy C."/>
            <person name="Pearson M."/>
            <person name="Poon T.W."/>
            <person name="Priest M."/>
            <person name="Roberts A."/>
            <person name="Saif S."/>
            <person name="Shea T."/>
            <person name="Sisk P."/>
            <person name="Sykes S."/>
            <person name="Wortman J."/>
            <person name="Nusbaum C."/>
            <person name="Birren B."/>
        </authorList>
    </citation>
    <scope>NUCLEOTIDE SEQUENCE [LARGE SCALE GENOMIC DNA]</scope>
    <source>
        <strain evidence="4 5">CBS 617.96</strain>
    </source>
</reference>
<proteinExistence type="predicted"/>
<feature type="region of interest" description="Disordered" evidence="2">
    <location>
        <begin position="430"/>
        <end position="451"/>
    </location>
</feature>
<dbReference type="GO" id="GO:0003700">
    <property type="term" value="F:DNA-binding transcription factor activity"/>
    <property type="evidence" value="ECO:0007669"/>
    <property type="project" value="InterPro"/>
</dbReference>
<feature type="region of interest" description="Disordered" evidence="2">
    <location>
        <begin position="559"/>
        <end position="585"/>
    </location>
</feature>
<protein>
    <recommendedName>
        <fullName evidence="3">Xylanolytic transcriptional activator regulatory domain-containing protein</fullName>
    </recommendedName>
</protein>
<keyword evidence="1" id="KW-0539">Nucleus</keyword>
<dbReference type="InterPro" id="IPR050987">
    <property type="entry name" value="AtrR-like"/>
</dbReference>
<keyword evidence="5" id="KW-1185">Reference proteome</keyword>
<dbReference type="GO" id="GO:0006351">
    <property type="term" value="P:DNA-templated transcription"/>
    <property type="evidence" value="ECO:0007669"/>
    <property type="project" value="InterPro"/>
</dbReference>
<dbReference type="CDD" id="cd12148">
    <property type="entry name" value="fungal_TF_MHR"/>
    <property type="match status" value="1"/>
</dbReference>
<dbReference type="Pfam" id="PF04082">
    <property type="entry name" value="Fungal_trans"/>
    <property type="match status" value="1"/>
</dbReference>
<dbReference type="GO" id="GO:0003677">
    <property type="term" value="F:DNA binding"/>
    <property type="evidence" value="ECO:0007669"/>
    <property type="project" value="InterPro"/>
</dbReference>
<evidence type="ECO:0000256" key="1">
    <source>
        <dbReference type="ARBA" id="ARBA00023242"/>
    </source>
</evidence>
<dbReference type="eggNOG" id="ENOG502SMCW">
    <property type="taxonomic scope" value="Eukaryota"/>
</dbReference>
<dbReference type="GeneID" id="19160719"/>
<dbReference type="EMBL" id="AMWN01000005">
    <property type="protein sequence ID" value="EXJ85482.1"/>
    <property type="molecule type" value="Genomic_DNA"/>
</dbReference>
<dbReference type="SMART" id="SM00906">
    <property type="entry name" value="Fungal_trans"/>
    <property type="match status" value="1"/>
</dbReference>
<evidence type="ECO:0000313" key="4">
    <source>
        <dbReference type="EMBL" id="EXJ85482.1"/>
    </source>
</evidence>
<dbReference type="GO" id="GO:0008270">
    <property type="term" value="F:zinc ion binding"/>
    <property type="evidence" value="ECO:0007669"/>
    <property type="project" value="InterPro"/>
</dbReference>
<name>W9XY77_9EURO</name>
<sequence length="679" mass="75660">MKPWQAFQYHDSNAPPNSQTSAFSATKWKNADGLTSSRPGKQPRQKAKPSRASTPSTLEFLSLLPDEEPATLILDTYFDRVHWFTLIFHQGDFRDKFGRLYAGRNEPRAGKPAESFGFVSTLLAAFVIALQHSGVYRKELLRQYGVEADSLKKRMLSSLRTRLLDILSLGSMEAVQTCVLLGSYYLYQGQPELAWPICGCGLRIAQALHLYRKMAMDTHPSSSRASVAHYAESRKRTWWAVYEIETICSMLYGYPLSISDNDCDIEYLDPHANQSIHGRLADHHQPPSSTGAATLLSYKAHMSKLSVIIRTALTDIYGGGGQHSGVPATSIGNRTSRLQQLALKVAELDDRLRKWQEELPHRLRFEDVAQVTRSNYLQVGEIDSDIGASGEKFENHIFQLQALALKLAYENARILVHRPLLSYKITTPSIPPEESGRSLEGPQPFSQETDPFSHSVRVCRDAALQTSRVGSHLAFSWVSISYAAAFSSMHLFTAGVTLCIMTSLEPLSLQAHESKIGIHRLMAMQLSLKETSIMAAQGLAILQQLAGLTLQKEMNQMFNLENPKPPCPQRPSSEEQRQASHSSQRYEVLSENANPGAWFGNAHSDVNSFPPVLESSPSQAEQNEIELFEGEGSQLSHHAVPLTFDADVDENPDVARTLLDLEHGRFNGFLLHISDLVVF</sequence>
<gene>
    <name evidence="4" type="ORF">A1O1_05846</name>
</gene>
<evidence type="ECO:0000256" key="2">
    <source>
        <dbReference type="SAM" id="MobiDB-lite"/>
    </source>
</evidence>
<dbReference type="OrthoDB" id="3266505at2759"/>
<accession>W9XY77</accession>
<dbReference type="HOGENOM" id="CLU_005767_1_1_1"/>
<feature type="compositionally biased region" description="Polar residues" evidence="2">
    <location>
        <begin position="10"/>
        <end position="24"/>
    </location>
</feature>
<dbReference type="Proteomes" id="UP000019484">
    <property type="component" value="Unassembled WGS sequence"/>
</dbReference>
<comment type="caution">
    <text evidence="4">The sequence shown here is derived from an EMBL/GenBank/DDBJ whole genome shotgun (WGS) entry which is preliminary data.</text>
</comment>
<dbReference type="RefSeq" id="XP_007724920.1">
    <property type="nucleotide sequence ID" value="XM_007726730.1"/>
</dbReference>